<sequence length="54" mass="6152">MQRLGISEITPVMCSYDYDMAGLGGSVFNRRHTLARGGLCRDCHYQKKKGFARR</sequence>
<proteinExistence type="predicted"/>
<gene>
    <name evidence="1" type="ORF">CAFE_27910</name>
</gene>
<name>A0A6N8I351_9FIRM</name>
<evidence type="ECO:0000313" key="2">
    <source>
        <dbReference type="Proteomes" id="UP000469440"/>
    </source>
</evidence>
<dbReference type="EMBL" id="VWXL01000081">
    <property type="protein sequence ID" value="MVB12060.1"/>
    <property type="molecule type" value="Genomic_DNA"/>
</dbReference>
<dbReference type="RefSeq" id="WP_233452825.1">
    <property type="nucleotide sequence ID" value="NZ_VWXL01000081.1"/>
</dbReference>
<dbReference type="Proteomes" id="UP000469440">
    <property type="component" value="Unassembled WGS sequence"/>
</dbReference>
<comment type="caution">
    <text evidence="1">The sequence shown here is derived from an EMBL/GenBank/DDBJ whole genome shotgun (WGS) entry which is preliminary data.</text>
</comment>
<accession>A0A6N8I351</accession>
<organism evidence="1 2">
    <name type="scientific">Caproicibacter fermentans</name>
    <dbReference type="NCBI Taxonomy" id="2576756"/>
    <lineage>
        <taxon>Bacteria</taxon>
        <taxon>Bacillati</taxon>
        <taxon>Bacillota</taxon>
        <taxon>Clostridia</taxon>
        <taxon>Eubacteriales</taxon>
        <taxon>Acutalibacteraceae</taxon>
        <taxon>Caproicibacter</taxon>
    </lineage>
</organism>
<dbReference type="AlphaFoldDB" id="A0A6N8I351"/>
<keyword evidence="2" id="KW-1185">Reference proteome</keyword>
<protein>
    <submittedName>
        <fullName evidence="1">Uncharacterized protein</fullName>
    </submittedName>
</protein>
<reference evidence="1 2" key="1">
    <citation type="submission" date="2019-09" db="EMBL/GenBank/DDBJ databases">
        <title>Genome sequence of Clostridium sp. EA1.</title>
        <authorList>
            <person name="Poehlein A."/>
            <person name="Bengelsdorf F.R."/>
            <person name="Daniel R."/>
        </authorList>
    </citation>
    <scope>NUCLEOTIDE SEQUENCE [LARGE SCALE GENOMIC DNA]</scope>
    <source>
        <strain evidence="1 2">EA1</strain>
    </source>
</reference>
<evidence type="ECO:0000313" key="1">
    <source>
        <dbReference type="EMBL" id="MVB12060.1"/>
    </source>
</evidence>